<accession>A0A292IIT7</accession>
<dbReference type="Proteomes" id="UP000261764">
    <property type="component" value="Chromosome I"/>
</dbReference>
<dbReference type="RefSeq" id="WP_343251217.1">
    <property type="nucleotide sequence ID" value="NZ_HG937516.1"/>
</dbReference>
<evidence type="ECO:0000256" key="1">
    <source>
        <dbReference type="SAM" id="MobiDB-lite"/>
    </source>
</evidence>
<feature type="compositionally biased region" description="Polar residues" evidence="1">
    <location>
        <begin position="161"/>
        <end position="187"/>
    </location>
</feature>
<keyword evidence="3" id="KW-1185">Reference proteome</keyword>
<dbReference type="AlphaFoldDB" id="A0A292IIT7"/>
<sequence>MKSFKDIMTSVKSVFKSQTKEIIYTSWQLEILRFFAENEITDKKLKILLDKLFAKMEAGGFNDNEPKQLSVDKTDYEWLNYLIEFNIMNTPEAETKYWDFPKIIGKEPLRNPNAKVNKGPVGPRPVQRPMRPTPQKPTAPNAGKPTGPTPQKPVSPDAMSPSATVSQDPSPVNSTNSVEPAPNSESV</sequence>
<evidence type="ECO:0000313" key="2">
    <source>
        <dbReference type="EMBL" id="CDN40593.1"/>
    </source>
</evidence>
<dbReference type="KEGG" id="mamp:MAMA39_04750"/>
<feature type="region of interest" description="Disordered" evidence="1">
    <location>
        <begin position="108"/>
        <end position="187"/>
    </location>
</feature>
<proteinExistence type="predicted"/>
<evidence type="ECO:0000313" key="3">
    <source>
        <dbReference type="Proteomes" id="UP000261764"/>
    </source>
</evidence>
<protein>
    <submittedName>
        <fullName evidence="2">Uncharacterized protein</fullName>
    </submittedName>
</protein>
<reference evidence="2 3" key="1">
    <citation type="journal article" date="2015" name="Clin. Infect. Dis.">
        <title>Genomic Investigations unmask Mycoplasma amphoriforme, a new respiratory pathogen.</title>
        <authorList>
            <person name="Gillespie S.H."/>
            <person name="Ling C.L."/>
            <person name="Oravcova K."/>
            <person name="Pinheiro M."/>
            <person name="Wells L."/>
            <person name="Bryant J.M."/>
            <person name="McHugh T.D."/>
            <person name="Bebear C."/>
            <person name="Webster D."/>
            <person name="Harris S.R."/>
            <person name="Seth-Smith H.M."/>
            <person name="Thomson N.R."/>
        </authorList>
    </citation>
    <scope>NUCLEOTIDE SEQUENCE [LARGE SCALE GENOMIC DNA]</scope>
    <source>
        <strain evidence="2 3">A39</strain>
    </source>
</reference>
<organism evidence="2 3">
    <name type="scientific">Mycoplasma amphoriforme A39</name>
    <dbReference type="NCBI Taxonomy" id="572419"/>
    <lineage>
        <taxon>Bacteria</taxon>
        <taxon>Bacillati</taxon>
        <taxon>Mycoplasmatota</taxon>
        <taxon>Mollicutes</taxon>
        <taxon>Mycoplasmataceae</taxon>
        <taxon>Mycoplasma</taxon>
    </lineage>
</organism>
<gene>
    <name evidence="2" type="ORF">MAMA39_04750</name>
</gene>
<name>A0A292IIT7_9MOLU</name>
<dbReference type="EMBL" id="HG937516">
    <property type="protein sequence ID" value="CDN40593.1"/>
    <property type="molecule type" value="Genomic_DNA"/>
</dbReference>